<sequence>MKDAERLAALKLSEENIRYPDFNRMWESIERDRLLTEQTNSVMSEGPDVKWSWSGPENNETQRKGRSWGKMTIAASVAVLLIAAPVYAAVHGDWGHLLTGKPGIQSALDRNLGQKLGQTMTMNGIKLNLETAFVDENRTVILFTLDVGKRAETDFWKFGDLYIESEQGNKLGEGYNYLQWDEQKGRYNGYFETEWSPDTETAKVRLVAEGLTAYSLGEQDISLNPSSNASQSFKVGKEGIKEIAVQTFRMDSGKTLFASTVLFDRPEAKEWTYPQIALFHGEEAVQQLSGSMFGTPDEHGNYTTQQYYQTSDATAAGASFKLQYWRLEQSVSKPWNFDMTLSKKQMEFGTTITPLNVPLEPGNNALKVEKMVVTPTQIRVGIRSSKLPYNFPYQKYRLEIDGRTLEAAPYYSAVQGDPGYRGYQFEMPSDLIIKKDSHIVLVGVFKVNYVEDQQTAFRFTGIDEEKRHLNAVIGGYPVTWTYYMKGSDLYVESSSDNTLFGGVNQTFIMQDGQRLLGKVQKYGIDGQKDNHAIDVYKGFKGSEAEVHMFFYTTNEPEKETRVTLQ</sequence>
<feature type="region of interest" description="Disordered" evidence="1">
    <location>
        <begin position="45"/>
        <end position="65"/>
    </location>
</feature>
<protein>
    <recommendedName>
        <fullName evidence="3">DUF4179 domain-containing protein</fullName>
    </recommendedName>
</protein>
<dbReference type="Proteomes" id="UP000029507">
    <property type="component" value="Chromosome"/>
</dbReference>
<keyword evidence="2" id="KW-1133">Transmembrane helix</keyword>
<dbReference type="InterPro" id="IPR025436">
    <property type="entry name" value="DUF4179"/>
</dbReference>
<evidence type="ECO:0000256" key="1">
    <source>
        <dbReference type="SAM" id="MobiDB-lite"/>
    </source>
</evidence>
<dbReference type="HOGENOM" id="CLU_485587_0_0_9"/>
<gene>
    <name evidence="4" type="ORF">PSTEL_19865</name>
</gene>
<proteinExistence type="predicted"/>
<dbReference type="OrthoDB" id="2770170at2"/>
<evidence type="ECO:0000313" key="4">
    <source>
        <dbReference type="EMBL" id="AIQ65037.1"/>
    </source>
</evidence>
<keyword evidence="5" id="KW-1185">Reference proteome</keyword>
<dbReference type="STRING" id="169760.PSTEL_19865"/>
<dbReference type="RefSeq" id="WP_038697786.1">
    <property type="nucleotide sequence ID" value="NZ_CP009286.1"/>
</dbReference>
<evidence type="ECO:0000313" key="5">
    <source>
        <dbReference type="Proteomes" id="UP000029507"/>
    </source>
</evidence>
<organism evidence="4 5">
    <name type="scientific">Paenibacillus stellifer</name>
    <dbReference type="NCBI Taxonomy" id="169760"/>
    <lineage>
        <taxon>Bacteria</taxon>
        <taxon>Bacillati</taxon>
        <taxon>Bacillota</taxon>
        <taxon>Bacilli</taxon>
        <taxon>Bacillales</taxon>
        <taxon>Paenibacillaceae</taxon>
        <taxon>Paenibacillus</taxon>
    </lineage>
</organism>
<reference evidence="4 5" key="1">
    <citation type="submission" date="2014-08" db="EMBL/GenBank/DDBJ databases">
        <title>Comparative genomics of the Paenibacillus odorifer group.</title>
        <authorList>
            <person name="den Bakker H.C."/>
            <person name="Tsai Y.-C."/>
            <person name="Martin N."/>
            <person name="Korlach J."/>
            <person name="Wiedmann M."/>
        </authorList>
    </citation>
    <scope>NUCLEOTIDE SEQUENCE [LARGE SCALE GENOMIC DNA]</scope>
    <source>
        <strain evidence="4 5">DSM 14472</strain>
    </source>
</reference>
<dbReference type="AlphaFoldDB" id="A0A089LVW2"/>
<feature type="transmembrane region" description="Helical" evidence="2">
    <location>
        <begin position="71"/>
        <end position="90"/>
    </location>
</feature>
<dbReference type="Gene3D" id="2.60.40.1630">
    <property type="entry name" value="bacillus anthracis domain"/>
    <property type="match status" value="1"/>
</dbReference>
<keyword evidence="2" id="KW-0472">Membrane</keyword>
<name>A0A089LVW2_9BACL</name>
<accession>A0A089LVW2</accession>
<evidence type="ECO:0000259" key="3">
    <source>
        <dbReference type="Pfam" id="PF13786"/>
    </source>
</evidence>
<dbReference type="KEGG" id="pste:PSTEL_19865"/>
<feature type="domain" description="DUF4179" evidence="3">
    <location>
        <begin position="64"/>
        <end position="145"/>
    </location>
</feature>
<dbReference type="Pfam" id="PF13786">
    <property type="entry name" value="DUF4179"/>
    <property type="match status" value="1"/>
</dbReference>
<evidence type="ECO:0000256" key="2">
    <source>
        <dbReference type="SAM" id="Phobius"/>
    </source>
</evidence>
<keyword evidence="2" id="KW-0812">Transmembrane</keyword>
<dbReference type="EMBL" id="CP009286">
    <property type="protein sequence ID" value="AIQ65037.1"/>
    <property type="molecule type" value="Genomic_DNA"/>
</dbReference>